<accession>A0A1D8AU47</accession>
<dbReference type="STRING" id="1838286.Verru16b_01473"/>
<feature type="region of interest" description="Disordered" evidence="1">
    <location>
        <begin position="70"/>
        <end position="135"/>
    </location>
</feature>
<evidence type="ECO:0000256" key="1">
    <source>
        <dbReference type="SAM" id="MobiDB-lite"/>
    </source>
</evidence>
<gene>
    <name evidence="2" type="ORF">Verru16b_01473</name>
</gene>
<evidence type="ECO:0008006" key="4">
    <source>
        <dbReference type="Google" id="ProtNLM"/>
    </source>
</evidence>
<evidence type="ECO:0000313" key="3">
    <source>
        <dbReference type="Proteomes" id="UP000095228"/>
    </source>
</evidence>
<protein>
    <recommendedName>
        <fullName evidence="4">LTXXQ motif protein</fullName>
    </recommendedName>
</protein>
<name>A0A1D8AU47_9BACT</name>
<feature type="compositionally biased region" description="Basic and acidic residues" evidence="1">
    <location>
        <begin position="102"/>
        <end position="135"/>
    </location>
</feature>
<dbReference type="Proteomes" id="UP000095228">
    <property type="component" value="Chromosome"/>
</dbReference>
<dbReference type="AlphaFoldDB" id="A0A1D8AU47"/>
<evidence type="ECO:0000313" key="2">
    <source>
        <dbReference type="EMBL" id="AOS44411.1"/>
    </source>
</evidence>
<organism evidence="2 3">
    <name type="scientific">Lacunisphaera limnophila</name>
    <dbReference type="NCBI Taxonomy" id="1838286"/>
    <lineage>
        <taxon>Bacteria</taxon>
        <taxon>Pseudomonadati</taxon>
        <taxon>Verrucomicrobiota</taxon>
        <taxon>Opitutia</taxon>
        <taxon>Opitutales</taxon>
        <taxon>Opitutaceae</taxon>
        <taxon>Lacunisphaera</taxon>
    </lineage>
</organism>
<feature type="compositionally biased region" description="Basic and acidic residues" evidence="1">
    <location>
        <begin position="75"/>
        <end position="95"/>
    </location>
</feature>
<proteinExistence type="predicted"/>
<reference evidence="2 3" key="1">
    <citation type="submission" date="2016-06" db="EMBL/GenBank/DDBJ databases">
        <title>Three novel species with peptidoglycan cell walls form the new genus Lacunisphaera gen. nov. in the family Opitutaceae of the verrucomicrobial subdivision 4.</title>
        <authorList>
            <person name="Rast P."/>
            <person name="Gloeckner I."/>
            <person name="Jogler M."/>
            <person name="Boedeker C."/>
            <person name="Jeske O."/>
            <person name="Wiegand S."/>
            <person name="Reinhardt R."/>
            <person name="Schumann P."/>
            <person name="Rohde M."/>
            <person name="Spring S."/>
            <person name="Gloeckner F.O."/>
            <person name="Jogler C."/>
        </authorList>
    </citation>
    <scope>NUCLEOTIDE SEQUENCE [LARGE SCALE GENOMIC DNA]</scope>
    <source>
        <strain evidence="2 3">IG16b</strain>
    </source>
</reference>
<dbReference type="EMBL" id="CP016094">
    <property type="protein sequence ID" value="AOS44411.1"/>
    <property type="molecule type" value="Genomic_DNA"/>
</dbReference>
<sequence length="135" mass="15497">MALLLLGATLAALPALRAADKPEAPMGERRERLHQGAERMAEKLGLDETQKVKMKEITQQEKAELDALRASAAGAKEEHRAKAKAIHEKYRDQRHAILTPEQKVKADEMRAQMEERAGKWEKRKERREHRQEGRE</sequence>
<keyword evidence="3" id="KW-1185">Reference proteome</keyword>
<dbReference type="KEGG" id="obg:Verru16b_01473"/>